<dbReference type="InterPro" id="IPR011037">
    <property type="entry name" value="Pyrv_Knase-like_insert_dom_sf"/>
</dbReference>
<organism evidence="1 2">
    <name type="scientific">Dehalobacter restrictus (strain DSM 9455 / PER-K23)</name>
    <dbReference type="NCBI Taxonomy" id="871738"/>
    <lineage>
        <taxon>Bacteria</taxon>
        <taxon>Bacillati</taxon>
        <taxon>Bacillota</taxon>
        <taxon>Clostridia</taxon>
        <taxon>Eubacteriales</taxon>
        <taxon>Desulfitobacteriaceae</taxon>
        <taxon>Dehalobacter</taxon>
    </lineage>
</organism>
<gene>
    <name evidence="1" type="ORF">DEHRE_00145</name>
</gene>
<dbReference type="RefSeq" id="WP_242836987.1">
    <property type="nucleotide sequence ID" value="NZ_CP007033.1"/>
</dbReference>
<keyword evidence="2" id="KW-1185">Reference proteome</keyword>
<evidence type="ECO:0000313" key="1">
    <source>
        <dbReference type="EMBL" id="AHF11181.1"/>
    </source>
</evidence>
<reference evidence="1 2" key="1">
    <citation type="journal article" date="2013" name="Stand. Genomic Sci.">
        <title>Complete genome sequence of Dehalobacter restrictus PER-K23(T.).</title>
        <authorList>
            <person name="Kruse T."/>
            <person name="Maillard J."/>
            <person name="Goodwin L."/>
            <person name="Woyke T."/>
            <person name="Teshima H."/>
            <person name="Bruce D."/>
            <person name="Detter C."/>
            <person name="Tapia R."/>
            <person name="Han C."/>
            <person name="Huntemann M."/>
            <person name="Wei C.L."/>
            <person name="Han J."/>
            <person name="Chen A."/>
            <person name="Kyrpides N."/>
            <person name="Szeto E."/>
            <person name="Markowitz V."/>
            <person name="Ivanova N."/>
            <person name="Pagani I."/>
            <person name="Pati A."/>
            <person name="Pitluck S."/>
            <person name="Nolan M."/>
            <person name="Holliger C."/>
            <person name="Smidt H."/>
        </authorList>
    </citation>
    <scope>NUCLEOTIDE SEQUENCE [LARGE SCALE GENOMIC DNA]</scope>
    <source>
        <strain evidence="2">DSM 9455</strain>
    </source>
</reference>
<dbReference type="Proteomes" id="UP000018934">
    <property type="component" value="Chromosome"/>
</dbReference>
<dbReference type="EMBL" id="CP007033">
    <property type="protein sequence ID" value="AHF11181.1"/>
    <property type="molecule type" value="Genomic_DNA"/>
</dbReference>
<proteinExistence type="predicted"/>
<sequence>MIRKNKDRWRTNYGKTIVDSYQSGTRYGKIGCAEVLIVKGWGVEGDAHGGDSDRQVSIFPVEALTKLPVEKKKEVLEDGYT</sequence>
<accession>A0ABN4BUU1</accession>
<evidence type="ECO:0000313" key="2">
    <source>
        <dbReference type="Proteomes" id="UP000018934"/>
    </source>
</evidence>
<protein>
    <submittedName>
        <fullName evidence="1">Uncharacterized protein</fullName>
    </submittedName>
</protein>
<name>A0ABN4BUU1_DEHRP</name>
<dbReference type="SUPFAM" id="SSF50800">
    <property type="entry name" value="PK beta-barrel domain-like"/>
    <property type="match status" value="1"/>
</dbReference>